<dbReference type="Proteomes" id="UP000252733">
    <property type="component" value="Unassembled WGS sequence"/>
</dbReference>
<dbReference type="AlphaFoldDB" id="A0A368VGL0"/>
<name>A0A368VGL0_9BACT</name>
<comment type="caution">
    <text evidence="2">The sequence shown here is derived from an EMBL/GenBank/DDBJ whole genome shotgun (WGS) entry which is preliminary data.</text>
</comment>
<evidence type="ECO:0000256" key="1">
    <source>
        <dbReference type="SAM" id="Phobius"/>
    </source>
</evidence>
<evidence type="ECO:0000313" key="3">
    <source>
        <dbReference type="Proteomes" id="UP000252733"/>
    </source>
</evidence>
<sequence length="138" mass="16377">MDSLDNMLIPIAITGIIFPLFHLQRLKYLDMANMAPPEFKDVRKRVFNFDSGRFDYKYFLDQISETYRVSRENQNSLKLRTKYFFRHAIGCAFLRFDKEVGHINVYYYSIPGYTRGGTRAVEKLDKTLEELIRRSLNS</sequence>
<proteinExistence type="predicted"/>
<keyword evidence="1" id="KW-0472">Membrane</keyword>
<reference evidence="2 3" key="1">
    <citation type="submission" date="2018-07" db="EMBL/GenBank/DDBJ databases">
        <title>Freshwater and sediment microbial communities from various areas in North America, analyzing microbe dynamics in response to fracking.</title>
        <authorList>
            <person name="Lamendella R."/>
        </authorList>
    </citation>
    <scope>NUCLEOTIDE SEQUENCE [LARGE SCALE GENOMIC DNA]</scope>
    <source>
        <strain evidence="2 3">160A</strain>
    </source>
</reference>
<evidence type="ECO:0000313" key="2">
    <source>
        <dbReference type="EMBL" id="RCW39335.1"/>
    </source>
</evidence>
<dbReference type="EMBL" id="QPIZ01000001">
    <property type="protein sequence ID" value="RCW39335.1"/>
    <property type="molecule type" value="Genomic_DNA"/>
</dbReference>
<gene>
    <name evidence="2" type="ORF">DFO77_101104</name>
</gene>
<protein>
    <submittedName>
        <fullName evidence="2">Uncharacterized protein</fullName>
    </submittedName>
</protein>
<keyword evidence="1" id="KW-1133">Transmembrane helix</keyword>
<keyword evidence="3" id="KW-1185">Reference proteome</keyword>
<accession>A0A368VGL0</accession>
<organism evidence="2 3">
    <name type="scientific">Marinilabilia salmonicolor</name>
    <dbReference type="NCBI Taxonomy" id="989"/>
    <lineage>
        <taxon>Bacteria</taxon>
        <taxon>Pseudomonadati</taxon>
        <taxon>Bacteroidota</taxon>
        <taxon>Bacteroidia</taxon>
        <taxon>Marinilabiliales</taxon>
        <taxon>Marinilabiliaceae</taxon>
        <taxon>Marinilabilia</taxon>
    </lineage>
</organism>
<feature type="transmembrane region" description="Helical" evidence="1">
    <location>
        <begin position="6"/>
        <end position="23"/>
    </location>
</feature>
<keyword evidence="1" id="KW-0812">Transmembrane</keyword>